<evidence type="ECO:0000313" key="2">
    <source>
        <dbReference type="Proteomes" id="UP000287124"/>
    </source>
</evidence>
<comment type="caution">
    <text evidence="1">The sequence shown here is derived from an EMBL/GenBank/DDBJ whole genome shotgun (WGS) entry which is preliminary data.</text>
</comment>
<keyword evidence="2" id="KW-1185">Reference proteome</keyword>
<evidence type="ECO:0000313" key="1">
    <source>
        <dbReference type="EMBL" id="RTE75705.1"/>
    </source>
</evidence>
<proteinExistence type="predicted"/>
<gene>
    <name evidence="1" type="ORF">BHE90_009825</name>
</gene>
<protein>
    <recommendedName>
        <fullName evidence="3">MalT-like TPR region domain-containing protein</fullName>
    </recommendedName>
</protein>
<dbReference type="AlphaFoldDB" id="A0A430LIY6"/>
<accession>A0A430LIY6</accession>
<dbReference type="SUPFAM" id="SSF48452">
    <property type="entry name" value="TPR-like"/>
    <property type="match status" value="1"/>
</dbReference>
<dbReference type="InterPro" id="IPR011990">
    <property type="entry name" value="TPR-like_helical_dom_sf"/>
</dbReference>
<reference evidence="1 2" key="1">
    <citation type="submission" date="2017-06" db="EMBL/GenBank/DDBJ databases">
        <title>Comparative genomic analysis of Ambrosia Fusariam Clade fungi.</title>
        <authorList>
            <person name="Stajich J.E."/>
            <person name="Carrillo J."/>
            <person name="Kijimoto T."/>
            <person name="Eskalen A."/>
            <person name="O'Donnell K."/>
            <person name="Kasson M."/>
        </authorList>
    </citation>
    <scope>NUCLEOTIDE SEQUENCE [LARGE SCALE GENOMIC DNA]</scope>
    <source>
        <strain evidence="1 2">UCR1854</strain>
    </source>
</reference>
<name>A0A430LIY6_9HYPO</name>
<dbReference type="Gene3D" id="1.25.40.10">
    <property type="entry name" value="Tetratricopeptide repeat domain"/>
    <property type="match status" value="2"/>
</dbReference>
<organism evidence="1 2">
    <name type="scientific">Fusarium euwallaceae</name>
    <dbReference type="NCBI Taxonomy" id="1147111"/>
    <lineage>
        <taxon>Eukaryota</taxon>
        <taxon>Fungi</taxon>
        <taxon>Dikarya</taxon>
        <taxon>Ascomycota</taxon>
        <taxon>Pezizomycotina</taxon>
        <taxon>Sordariomycetes</taxon>
        <taxon>Hypocreomycetidae</taxon>
        <taxon>Hypocreales</taxon>
        <taxon>Nectriaceae</taxon>
        <taxon>Fusarium</taxon>
        <taxon>Fusarium solani species complex</taxon>
    </lineage>
</organism>
<dbReference type="EMBL" id="MIKF01000177">
    <property type="protein sequence ID" value="RTE75705.1"/>
    <property type="molecule type" value="Genomic_DNA"/>
</dbReference>
<dbReference type="Proteomes" id="UP000287124">
    <property type="component" value="Unassembled WGS sequence"/>
</dbReference>
<sequence>MATFMETSFRRRGFTRVRVKEGQEHYSGKYSRKKERVEVLFLSCNPPTQLNASIKATAEILRHYCVPYRSAFVQLDIEESIKDIENPRVEARSQLQAWMESRQWESPRKLGRLLKLKRPSRFFIIVDETTSNMIKEIMLHHKSSLRENTVGLVFLQDNRPTLHQLKDDWFDTILLGSENDTFRERTWTIRINQYAYSPDWNCGRFIGSLEEPIRVAIRDFTDTGKPHEPIRATKSPHMQTMLYSDHLISQRGHLDVAPRCPSPQLHLIKGAHWMEARSSLSDWERKTQPLRLEDPVKVPGGPSVQKNLVTEAPALKAHTPSGDGVWEDEKQFRHLRAHAEACLSNSDLKHALVAFQRCLKMEIPWDSARWELIGSLALVRMGLGEYAKAEEELQKLLGKITITGLDDKGKKAVGHIQREIAFSHALALSRLERHDEVLACLSMIETSTGSGRLRIRTEEELILQGKISRLQALSRAYLGFQELQNLKYDLAEADHCCKALSDVPPPDGERHGRDNMFKDRSMEIPTILNKSRVFMLQGGYGRALEILQPALRDAITKMGETDVLTLEVTLLSCHLQILTGQVRRGRQSCERCADVIADTLGPEHNLALEAEYLLIAADQAEGLLTLALDDSLDLCHRAESRADFGPKHPTTLKYRSQLGGLHLERGNYLEAESILESAWTDSTDELSLKTHPNTLKIQSQLALARYHLGKLDMAERDIWTALRGQLRTYLRISDSNLWPEHDYDDEFFEKKPFVLDDIEDIYSPWSKLDDPMPHPDILTSLLTLGKILSRKQKSNLDLVLKIFWLVHVSAKEQLGPSHELSLAASLALGEVFAGRARMESDDTQQQKYYLKAASYYNFVVCPESSIHGPDSLPDTWKEGYEVAEDSPIMQELEGYRPMVLHARQEYLVVSLLVFDHVGDDINYVQGCKKELEFIHTAQQSLLGWSHPHRLKTLLSLLALQVGLDEPAEEVLKTQQELMGRLRRDDVRGQRELECLLMEENVVGVLCSRFDLQEGGRVIAKDIRVPVADRNALDPSLRDAVERIKDRTEAMLHGVLVI</sequence>
<evidence type="ECO:0008006" key="3">
    <source>
        <dbReference type="Google" id="ProtNLM"/>
    </source>
</evidence>